<sequence length="138" mass="16003">MYSNVYQGEFGSIRNLISKNEFQKAYDLLQKISNKCSEWYYLTGLSAMNIGYYDEGEEYIKTAAIMEPTNEEYSHAFNQYNQYRNDYNRNSYNYNRRKQNDLGGCCCCCGDDCCDTLCQLWCADQCCECCGGDLITCC</sequence>
<evidence type="ECO:0008006" key="2">
    <source>
        <dbReference type="Google" id="ProtNLM"/>
    </source>
</evidence>
<evidence type="ECO:0000313" key="1">
    <source>
        <dbReference type="EMBL" id="VYT67155.1"/>
    </source>
</evidence>
<dbReference type="InterPro" id="IPR011990">
    <property type="entry name" value="TPR-like_helical_dom_sf"/>
</dbReference>
<name>A0A6N2YJT3_9FIRM</name>
<protein>
    <recommendedName>
        <fullName evidence="2">Tetratricopeptide repeat protein</fullName>
    </recommendedName>
</protein>
<organism evidence="1">
    <name type="scientific">Intestinibacter bartlettii</name>
    <dbReference type="NCBI Taxonomy" id="261299"/>
    <lineage>
        <taxon>Bacteria</taxon>
        <taxon>Bacillati</taxon>
        <taxon>Bacillota</taxon>
        <taxon>Clostridia</taxon>
        <taxon>Peptostreptococcales</taxon>
        <taxon>Peptostreptococcaceae</taxon>
        <taxon>Intestinibacter</taxon>
    </lineage>
</organism>
<accession>A0A6N2YJT3</accession>
<dbReference type="AlphaFoldDB" id="A0A6N2YJT3"/>
<gene>
    <name evidence="1" type="ORF">IBLFYP30_00877</name>
</gene>
<dbReference type="EMBL" id="CACRUE010000005">
    <property type="protein sequence ID" value="VYT67155.1"/>
    <property type="molecule type" value="Genomic_DNA"/>
</dbReference>
<reference evidence="1" key="1">
    <citation type="submission" date="2019-11" db="EMBL/GenBank/DDBJ databases">
        <authorList>
            <person name="Feng L."/>
        </authorList>
    </citation>
    <scope>NUCLEOTIDE SEQUENCE</scope>
    <source>
        <strain evidence="1">IbartlettiiLFYP30</strain>
    </source>
</reference>
<proteinExistence type="predicted"/>
<dbReference type="RefSeq" id="WP_024037941.1">
    <property type="nucleotide sequence ID" value="NZ_CACRUE010000005.1"/>
</dbReference>
<dbReference type="SUPFAM" id="SSF48452">
    <property type="entry name" value="TPR-like"/>
    <property type="match status" value="1"/>
</dbReference>